<feature type="transmembrane region" description="Helical" evidence="9">
    <location>
        <begin position="1190"/>
        <end position="1211"/>
    </location>
</feature>
<dbReference type="InterPro" id="IPR057074">
    <property type="entry name" value="IR75A_N"/>
</dbReference>
<keyword evidence="5 9" id="KW-1133">Transmembrane helix</keyword>
<accession>A0A0L0CJP9</accession>
<protein>
    <recommendedName>
        <fullName evidence="14">Ionotropic glutamate receptor C-terminal domain-containing protein</fullName>
    </recommendedName>
</protein>
<evidence type="ECO:0000256" key="3">
    <source>
        <dbReference type="ARBA" id="ARBA00022475"/>
    </source>
</evidence>
<feature type="transmembrane region" description="Helical" evidence="9">
    <location>
        <begin position="595"/>
        <end position="617"/>
    </location>
</feature>
<keyword evidence="7" id="KW-0675">Receptor</keyword>
<reference evidence="12 13" key="1">
    <citation type="journal article" date="2015" name="Nat. Commun.">
        <title>Lucilia cuprina genome unlocks parasitic fly biology to underpin future interventions.</title>
        <authorList>
            <person name="Anstead C.A."/>
            <person name="Korhonen P.K."/>
            <person name="Young N.D."/>
            <person name="Hall R.S."/>
            <person name="Jex A.R."/>
            <person name="Murali S.C."/>
            <person name="Hughes D.S."/>
            <person name="Lee S.F."/>
            <person name="Perry T."/>
            <person name="Stroehlein A.J."/>
            <person name="Ansell B.R."/>
            <person name="Breugelmans B."/>
            <person name="Hofmann A."/>
            <person name="Qu J."/>
            <person name="Dugan S."/>
            <person name="Lee S.L."/>
            <person name="Chao H."/>
            <person name="Dinh H."/>
            <person name="Han Y."/>
            <person name="Doddapaneni H.V."/>
            <person name="Worley K.C."/>
            <person name="Muzny D.M."/>
            <person name="Ioannidis P."/>
            <person name="Waterhouse R.M."/>
            <person name="Zdobnov E.M."/>
            <person name="James P.J."/>
            <person name="Bagnall N.H."/>
            <person name="Kotze A.C."/>
            <person name="Gibbs R.A."/>
            <person name="Richards S."/>
            <person name="Batterham P."/>
            <person name="Gasser R.B."/>
        </authorList>
    </citation>
    <scope>NUCLEOTIDE SEQUENCE [LARGE SCALE GENOMIC DNA]</scope>
    <source>
        <strain evidence="12 13">LS</strain>
        <tissue evidence="12">Full body</tissue>
    </source>
</reference>
<dbReference type="Pfam" id="PF00060">
    <property type="entry name" value="Lig_chan"/>
    <property type="match status" value="2"/>
</dbReference>
<dbReference type="InterPro" id="IPR052192">
    <property type="entry name" value="Insect_Ionotropic_Sensory_Rcpt"/>
</dbReference>
<evidence type="ECO:0000256" key="2">
    <source>
        <dbReference type="ARBA" id="ARBA00008685"/>
    </source>
</evidence>
<feature type="transmembrane region" description="Helical" evidence="9">
    <location>
        <begin position="996"/>
        <end position="1020"/>
    </location>
</feature>
<evidence type="ECO:0000256" key="5">
    <source>
        <dbReference type="ARBA" id="ARBA00022989"/>
    </source>
</evidence>
<dbReference type="OMA" id="RSPDRIW"/>
<keyword evidence="4 9" id="KW-0812">Transmembrane</keyword>
<feature type="transmembrane region" description="Helical" evidence="9">
    <location>
        <begin position="932"/>
        <end position="953"/>
    </location>
</feature>
<evidence type="ECO:0000256" key="9">
    <source>
        <dbReference type="SAM" id="Phobius"/>
    </source>
</evidence>
<dbReference type="EMBL" id="JRES01000296">
    <property type="protein sequence ID" value="KNC32633.1"/>
    <property type="molecule type" value="Genomic_DNA"/>
</dbReference>
<dbReference type="PANTHER" id="PTHR42643">
    <property type="entry name" value="IONOTROPIC RECEPTOR 20A-RELATED"/>
    <property type="match status" value="1"/>
</dbReference>
<dbReference type="GO" id="GO:0015276">
    <property type="term" value="F:ligand-gated monoatomic ion channel activity"/>
    <property type="evidence" value="ECO:0007669"/>
    <property type="project" value="InterPro"/>
</dbReference>
<feature type="transmembrane region" description="Helical" evidence="9">
    <location>
        <begin position="960"/>
        <end position="984"/>
    </location>
</feature>
<feature type="transmembrane region" description="Helical" evidence="9">
    <location>
        <begin position="396"/>
        <end position="416"/>
    </location>
</feature>
<evidence type="ECO:0000256" key="8">
    <source>
        <dbReference type="ARBA" id="ARBA00023180"/>
    </source>
</evidence>
<evidence type="ECO:0000313" key="12">
    <source>
        <dbReference type="EMBL" id="KNC32633.1"/>
    </source>
</evidence>
<dbReference type="Pfam" id="PF24576">
    <property type="entry name" value="IR75A_N"/>
    <property type="match status" value="2"/>
</dbReference>
<dbReference type="AlphaFoldDB" id="A0A0L0CJP9"/>
<sequence>MVNFALINVILHNFLQNHIKWLFILHCWDKGTQFEFSSQAMKENLFLQMWPINQLKLEGVLEGRILSQEIPHVAIYLDMSCLKSSNILRKASEEKLFKQNFHWLIYDPSRDLEKFKVLFKHFNLSVDADVTLVQPNENFLNSAKNSSYILYDVYNNGYSLGGKLNVTIDRELICSREQCVLKQYLSSLHERSRCEHRWFLRDITMRLSTVVTGIPLTAPQNDLLKHLSSIKEKHIDGVAKYGFQYMMILKENLECEFRYNFTNIWSRTEISGGCIGAVGIDNSADIASTPFISTTNRLKYVQALIELGTFRHVCIFRTPRNAGIQGAVIIEPFSVTVWILFGAMLILISILLWWTFYVEFHRMKTVLGFVPSFLTTCLISLGSACNQGSFLIPNSVGGRLVFITMTLLTFIIYNYYTSIVVAKLLGSPLKSNIKTLGQLAESNLDVGLEPAPYTKSYLNYSPLPEVKSFARNKIDYRHDPDSVWMNVNDGLRRVRKEHGFVYVIDAFTGYDLIENTYTAKEICDLNEIPFRPEQPMYQHLPKNSSYREIIKLKLTRILESGVHRRHSHLWVKKKLNCYLSSTFLVQVGLEYTAPLFMMMVVAYIAAFVVMFLEIIWFKYQKNSMNRNSSAMKNRAMNENLFIQMWSINKLKLEGDLEGPILSHENPHVAIYFDMNCTKSEDILRKASEEKLFKHQFHWLIYDSSMDLEHFKDLFKYFHLSIDTDITLVQPNERFVNSPKNVSYILYDVYNNGYSLGGKLNVTIDRELLCCREQCLVKRYLSSLYQRSKYEHRWYLRDLTMRVSTVVTAIPLTAPQSELLAHLSSTKDKHIDGIAKFGFQYLMILKENLECNFFYNFTSAWSRTEVNGGCIGAIGIENSADLASSPFLATKNRFKYVQAITELGTFRHVCIFRTPLNAGIQSAVFLEPFSLRVWILFGATLILIAFLLWLTFFVEYHQMKAMLGFVPSLLTTCLISFGSACYQGSFLVPTSMGGRIAFITLSLLTFIIYNYYTSIVVAILLGSPVKSNIKTVAQLADSKLEVGLEPIPYTKSYLNFSTLPEIKRFVRNKIDSQPNPNNVWMSVEKGLQRVRKEPGYVFVIDAFSGYGLIENSYTAEEICDLNEIPFRPEQPLYQHLPRNSSYREIVKLKQMRIMESGVYRRYYRQWVKRRLNCYLSSSFLVQVGLEYTAPLFIMLAVAYVLVLILMMLEIVWYKFEQKYKNHDQGDMTEYE</sequence>
<feature type="domain" description="Ionotropic receptor 75a N-terminal" evidence="11">
    <location>
        <begin position="632"/>
        <end position="805"/>
    </location>
</feature>
<feature type="domain" description="Ionotropic glutamate receptor C-terminal" evidence="10">
    <location>
        <begin position="930"/>
        <end position="1131"/>
    </location>
</feature>
<dbReference type="SUPFAM" id="SSF53850">
    <property type="entry name" value="Periplasmic binding protein-like II"/>
    <property type="match status" value="2"/>
</dbReference>
<evidence type="ECO:0000259" key="11">
    <source>
        <dbReference type="Pfam" id="PF24576"/>
    </source>
</evidence>
<evidence type="ECO:0000256" key="6">
    <source>
        <dbReference type="ARBA" id="ARBA00023136"/>
    </source>
</evidence>
<comment type="similarity">
    <text evidence="2">Belongs to the glutamate-gated ion channel (TC 1.A.10.1) family.</text>
</comment>
<organism evidence="12 13">
    <name type="scientific">Lucilia cuprina</name>
    <name type="common">Green bottle fly</name>
    <name type="synonym">Australian sheep blowfly</name>
    <dbReference type="NCBI Taxonomy" id="7375"/>
    <lineage>
        <taxon>Eukaryota</taxon>
        <taxon>Metazoa</taxon>
        <taxon>Ecdysozoa</taxon>
        <taxon>Arthropoda</taxon>
        <taxon>Hexapoda</taxon>
        <taxon>Insecta</taxon>
        <taxon>Pterygota</taxon>
        <taxon>Neoptera</taxon>
        <taxon>Endopterygota</taxon>
        <taxon>Diptera</taxon>
        <taxon>Brachycera</taxon>
        <taxon>Muscomorpha</taxon>
        <taxon>Oestroidea</taxon>
        <taxon>Calliphoridae</taxon>
        <taxon>Luciliinae</taxon>
        <taxon>Lucilia</taxon>
    </lineage>
</organism>
<evidence type="ECO:0000259" key="10">
    <source>
        <dbReference type="Pfam" id="PF00060"/>
    </source>
</evidence>
<evidence type="ECO:0000256" key="4">
    <source>
        <dbReference type="ARBA" id="ARBA00022692"/>
    </source>
</evidence>
<proteinExistence type="inferred from homology"/>
<feature type="transmembrane region" description="Helical" evidence="9">
    <location>
        <begin position="335"/>
        <end position="354"/>
    </location>
</feature>
<keyword evidence="3" id="KW-1003">Cell membrane</keyword>
<dbReference type="Proteomes" id="UP000037069">
    <property type="component" value="Unassembled WGS sequence"/>
</dbReference>
<feature type="domain" description="Ionotropic glutamate receptor C-terminal" evidence="10">
    <location>
        <begin position="334"/>
        <end position="536"/>
    </location>
</feature>
<dbReference type="GO" id="GO:0050907">
    <property type="term" value="P:detection of chemical stimulus involved in sensory perception"/>
    <property type="evidence" value="ECO:0007669"/>
    <property type="project" value="UniProtKB-ARBA"/>
</dbReference>
<dbReference type="Gene3D" id="1.10.287.70">
    <property type="match status" value="2"/>
</dbReference>
<keyword evidence="13" id="KW-1185">Reference proteome</keyword>
<comment type="subcellular location">
    <subcellularLocation>
        <location evidence="1">Cell membrane</location>
        <topology evidence="1">Multi-pass membrane protein</topology>
    </subcellularLocation>
</comment>
<keyword evidence="8" id="KW-0325">Glycoprotein</keyword>
<feature type="domain" description="Ionotropic receptor 75a N-terminal" evidence="11">
    <location>
        <begin position="10"/>
        <end position="168"/>
    </location>
</feature>
<evidence type="ECO:0008006" key="14">
    <source>
        <dbReference type="Google" id="ProtNLM"/>
    </source>
</evidence>
<feature type="transmembrane region" description="Helical" evidence="9">
    <location>
        <begin position="366"/>
        <end position="384"/>
    </location>
</feature>
<keyword evidence="6 9" id="KW-0472">Membrane</keyword>
<evidence type="ECO:0000256" key="7">
    <source>
        <dbReference type="ARBA" id="ARBA00023170"/>
    </source>
</evidence>
<comment type="caution">
    <text evidence="12">The sequence shown here is derived from an EMBL/GenBank/DDBJ whole genome shotgun (WGS) entry which is preliminary data.</text>
</comment>
<gene>
    <name evidence="12" type="ORF">FF38_13206</name>
</gene>
<evidence type="ECO:0000313" key="13">
    <source>
        <dbReference type="Proteomes" id="UP000037069"/>
    </source>
</evidence>
<evidence type="ECO:0000256" key="1">
    <source>
        <dbReference type="ARBA" id="ARBA00004651"/>
    </source>
</evidence>
<dbReference type="InterPro" id="IPR001320">
    <property type="entry name" value="Iontro_rcpt_C"/>
</dbReference>
<dbReference type="OrthoDB" id="6117597at2759"/>
<name>A0A0L0CJP9_LUCCU</name>
<dbReference type="GO" id="GO:0005886">
    <property type="term" value="C:plasma membrane"/>
    <property type="evidence" value="ECO:0007669"/>
    <property type="project" value="UniProtKB-SubCell"/>
</dbReference>
<dbReference type="PANTHER" id="PTHR42643:SF32">
    <property type="entry name" value="IONOTROPIC RECEPTOR 31A, ISOFORM C-RELATED"/>
    <property type="match status" value="1"/>
</dbReference>